<feature type="compositionally biased region" description="Basic and acidic residues" evidence="5">
    <location>
        <begin position="25"/>
        <end position="48"/>
    </location>
</feature>
<evidence type="ECO:0000256" key="4">
    <source>
        <dbReference type="PROSITE-ProRule" id="PRU00723"/>
    </source>
</evidence>
<feature type="compositionally biased region" description="Basic residues" evidence="5">
    <location>
        <begin position="425"/>
        <end position="442"/>
    </location>
</feature>
<dbReference type="PANTHER" id="PTHR35558">
    <property type="entry name" value="SGNH_HYDRO DOMAIN-CONTAINING PROTEIN"/>
    <property type="match status" value="1"/>
</dbReference>
<reference evidence="7" key="1">
    <citation type="journal article" date="2022" name="bioRxiv">
        <title>Sequencing and chromosome-scale assembly of the giantPleurodeles waltlgenome.</title>
        <authorList>
            <person name="Brown T."/>
            <person name="Elewa A."/>
            <person name="Iarovenko S."/>
            <person name="Subramanian E."/>
            <person name="Araus A.J."/>
            <person name="Petzold A."/>
            <person name="Susuki M."/>
            <person name="Suzuki K.-i.T."/>
            <person name="Hayashi T."/>
            <person name="Toyoda A."/>
            <person name="Oliveira C."/>
            <person name="Osipova E."/>
            <person name="Leigh N.D."/>
            <person name="Simon A."/>
            <person name="Yun M.H."/>
        </authorList>
    </citation>
    <scope>NUCLEOTIDE SEQUENCE</scope>
    <source>
        <strain evidence="7">20211129_DDA</strain>
        <tissue evidence="7">Liver</tissue>
    </source>
</reference>
<evidence type="ECO:0000313" key="8">
    <source>
        <dbReference type="Proteomes" id="UP001066276"/>
    </source>
</evidence>
<feature type="domain" description="C3H1-type" evidence="6">
    <location>
        <begin position="386"/>
        <end position="413"/>
    </location>
</feature>
<protein>
    <recommendedName>
        <fullName evidence="6">C3H1-type domain-containing protein</fullName>
    </recommendedName>
</protein>
<feature type="compositionally biased region" description="Polar residues" evidence="5">
    <location>
        <begin position="182"/>
        <end position="194"/>
    </location>
</feature>
<feature type="zinc finger region" description="C3H1-type" evidence="4">
    <location>
        <begin position="386"/>
        <end position="413"/>
    </location>
</feature>
<keyword evidence="1 4" id="KW-0479">Metal-binding</keyword>
<dbReference type="Proteomes" id="UP001066276">
    <property type="component" value="Chromosome 3_1"/>
</dbReference>
<dbReference type="GO" id="GO:0008270">
    <property type="term" value="F:zinc ion binding"/>
    <property type="evidence" value="ECO:0007669"/>
    <property type="project" value="UniProtKB-KW"/>
</dbReference>
<feature type="region of interest" description="Disordered" evidence="5">
    <location>
        <begin position="140"/>
        <end position="200"/>
    </location>
</feature>
<feature type="region of interest" description="Disordered" evidence="5">
    <location>
        <begin position="359"/>
        <end position="384"/>
    </location>
</feature>
<feature type="region of interest" description="Disordered" evidence="5">
    <location>
        <begin position="417"/>
        <end position="445"/>
    </location>
</feature>
<feature type="compositionally biased region" description="Basic residues" evidence="5">
    <location>
        <begin position="362"/>
        <end position="378"/>
    </location>
</feature>
<gene>
    <name evidence="7" type="ORF">NDU88_003819</name>
</gene>
<accession>A0AAV7UDK9</accession>
<evidence type="ECO:0000259" key="6">
    <source>
        <dbReference type="PROSITE" id="PS50103"/>
    </source>
</evidence>
<sequence>MEEDLVPEQQDDLETMIAHMRAEALRRGKDWLRTKMEDRSREPAERVGDTTALPGLADNSAERPPPPPQKPGRRRRSKGKQANKPTKKARVVIQTTDDETAATPVDSGPSAPAEGEHISAIIKECFKSLAPLLLRGDRAGPATDRTQPIGRQHNTPAITLEPPPPSDPLSAWGAAAKGGIPTPSTGNPPESYTRPSLGPPSMTTRAAGLATAIPLPVKERIWRKEFIDIFTLLEIQLEGLDLTVCDKKDDDRRERKRARKERNFENWLDAFRIMACVIVEKFPHSAADLWLYESKIHEAHRQFPWDAWLEYDKSFRLKMQAHPEMEWNQEDVSSYIHKMMVAREVSAWAGRGDQPFRNGYSKGKHEKFKTPHRHKTWHSAKSQGDKGPQAICWKFDTDECSWGQNCKFKHSCSACGGEHPASACRKNRHKSDRKEKKKKHYGHPPSCLKTNQLNFKLAKSPIITNTLRKLANTYHNKRDAITLVRGFEEGFIIPIKGQIAGGTPKNLKSATEHPQVIQQKINKEFKLGRIEGPLLPPSLQT</sequence>
<dbReference type="PROSITE" id="PS50103">
    <property type="entry name" value="ZF_C3H1"/>
    <property type="match status" value="1"/>
</dbReference>
<dbReference type="InterPro" id="IPR041367">
    <property type="entry name" value="Znf-CCCH_4"/>
</dbReference>
<keyword evidence="3 4" id="KW-0862">Zinc</keyword>
<evidence type="ECO:0000256" key="1">
    <source>
        <dbReference type="ARBA" id="ARBA00022723"/>
    </source>
</evidence>
<evidence type="ECO:0000256" key="3">
    <source>
        <dbReference type="ARBA" id="ARBA00022833"/>
    </source>
</evidence>
<dbReference type="PANTHER" id="PTHR35558:SF1">
    <property type="entry name" value="ENDONUCLEASE_EXONUCLEASE_PHOSPHATASE DOMAIN-CONTAINING PROTEIN"/>
    <property type="match status" value="1"/>
</dbReference>
<keyword evidence="2 4" id="KW-0863">Zinc-finger</keyword>
<comment type="caution">
    <text evidence="7">The sequence shown here is derived from an EMBL/GenBank/DDBJ whole genome shotgun (WGS) entry which is preliminary data.</text>
</comment>
<organism evidence="7 8">
    <name type="scientific">Pleurodeles waltl</name>
    <name type="common">Iberian ribbed newt</name>
    <dbReference type="NCBI Taxonomy" id="8319"/>
    <lineage>
        <taxon>Eukaryota</taxon>
        <taxon>Metazoa</taxon>
        <taxon>Chordata</taxon>
        <taxon>Craniata</taxon>
        <taxon>Vertebrata</taxon>
        <taxon>Euteleostomi</taxon>
        <taxon>Amphibia</taxon>
        <taxon>Batrachia</taxon>
        <taxon>Caudata</taxon>
        <taxon>Salamandroidea</taxon>
        <taxon>Salamandridae</taxon>
        <taxon>Pleurodelinae</taxon>
        <taxon>Pleurodeles</taxon>
    </lineage>
</organism>
<evidence type="ECO:0000256" key="2">
    <source>
        <dbReference type="ARBA" id="ARBA00022771"/>
    </source>
</evidence>
<proteinExistence type="predicted"/>
<dbReference type="InterPro" id="IPR000571">
    <property type="entry name" value="Znf_CCCH"/>
</dbReference>
<dbReference type="EMBL" id="JANPWB010000005">
    <property type="protein sequence ID" value="KAJ1187040.1"/>
    <property type="molecule type" value="Genomic_DNA"/>
</dbReference>
<feature type="region of interest" description="Disordered" evidence="5">
    <location>
        <begin position="25"/>
        <end position="114"/>
    </location>
</feature>
<dbReference type="Pfam" id="PF18044">
    <property type="entry name" value="zf-CCCH_4"/>
    <property type="match status" value="1"/>
</dbReference>
<feature type="compositionally biased region" description="Basic residues" evidence="5">
    <location>
        <begin position="71"/>
        <end position="90"/>
    </location>
</feature>
<name>A0AAV7UDK9_PLEWA</name>
<evidence type="ECO:0000313" key="7">
    <source>
        <dbReference type="EMBL" id="KAJ1187040.1"/>
    </source>
</evidence>
<dbReference type="AlphaFoldDB" id="A0AAV7UDK9"/>
<keyword evidence="8" id="KW-1185">Reference proteome</keyword>
<evidence type="ECO:0000256" key="5">
    <source>
        <dbReference type="SAM" id="MobiDB-lite"/>
    </source>
</evidence>